<comment type="caution">
    <text evidence="4">The sequence shown here is derived from an EMBL/GenBank/DDBJ whole genome shotgun (WGS) entry which is preliminary data.</text>
</comment>
<dbReference type="Pfam" id="PF00076">
    <property type="entry name" value="RRM_1"/>
    <property type="match status" value="1"/>
</dbReference>
<dbReference type="VEuPathDB" id="TriTrypDB:TM35_000162540"/>
<evidence type="ECO:0000259" key="3">
    <source>
        <dbReference type="Pfam" id="PF00076"/>
    </source>
</evidence>
<sequence length="226" mass="25896">MVKRDLEKEKQMELAAIWGSETDGDLRYPRRRRAAAKRPNAISTTSGSGNEEVEDDHLSDLGSDAISEDRASDIAAQKSKKAKKNKKTNTTYRLHCFIEPGTEKNAVRTVFEAYEPKVELRTSQKGNLLNKTHYAVLTFRNKAMALHAVKVLDGTNQYDLLGVKELKLRLMLSRKEHNAARQKMRKRLREERGRQLMEESNEDAEFIKNFLATYAPSVKNKEETQK</sequence>
<evidence type="ECO:0000313" key="5">
    <source>
        <dbReference type="Proteomes" id="UP000192257"/>
    </source>
</evidence>
<dbReference type="OrthoDB" id="271122at2759"/>
<dbReference type="GO" id="GO:0003723">
    <property type="term" value="F:RNA binding"/>
    <property type="evidence" value="ECO:0007669"/>
    <property type="project" value="InterPro"/>
</dbReference>
<dbReference type="GeneID" id="39985906"/>
<evidence type="ECO:0000256" key="2">
    <source>
        <dbReference type="SAM" id="MobiDB-lite"/>
    </source>
</evidence>
<feature type="coiled-coil region" evidence="1">
    <location>
        <begin position="163"/>
        <end position="194"/>
    </location>
</feature>
<feature type="region of interest" description="Disordered" evidence="2">
    <location>
        <begin position="19"/>
        <end position="64"/>
    </location>
</feature>
<evidence type="ECO:0000313" key="4">
    <source>
        <dbReference type="EMBL" id="ORC88616.1"/>
    </source>
</evidence>
<dbReference type="AlphaFoldDB" id="A0A1X0NV88"/>
<evidence type="ECO:0000256" key="1">
    <source>
        <dbReference type="SAM" id="Coils"/>
    </source>
</evidence>
<keyword evidence="5" id="KW-1185">Reference proteome</keyword>
<feature type="domain" description="RRM" evidence="3">
    <location>
        <begin position="100"/>
        <end position="156"/>
    </location>
</feature>
<dbReference type="EMBL" id="NBCO01000016">
    <property type="protein sequence ID" value="ORC88616.1"/>
    <property type="molecule type" value="Genomic_DNA"/>
</dbReference>
<dbReference type="Proteomes" id="UP000192257">
    <property type="component" value="Unassembled WGS sequence"/>
</dbReference>
<name>A0A1X0NV88_9TRYP</name>
<dbReference type="RefSeq" id="XP_028882682.1">
    <property type="nucleotide sequence ID" value="XM_029026126.1"/>
</dbReference>
<organism evidence="4 5">
    <name type="scientific">Trypanosoma theileri</name>
    <dbReference type="NCBI Taxonomy" id="67003"/>
    <lineage>
        <taxon>Eukaryota</taxon>
        <taxon>Discoba</taxon>
        <taxon>Euglenozoa</taxon>
        <taxon>Kinetoplastea</taxon>
        <taxon>Metakinetoplastina</taxon>
        <taxon>Trypanosomatida</taxon>
        <taxon>Trypanosomatidae</taxon>
        <taxon>Trypanosoma</taxon>
    </lineage>
</organism>
<gene>
    <name evidence="4" type="ORF">TM35_000162540</name>
</gene>
<keyword evidence="1" id="KW-0175">Coiled coil</keyword>
<dbReference type="InterPro" id="IPR000504">
    <property type="entry name" value="RRM_dom"/>
</dbReference>
<reference evidence="4 5" key="1">
    <citation type="submission" date="2017-03" db="EMBL/GenBank/DDBJ databases">
        <title>An alternative strategy for trypanosome survival in the mammalian bloodstream revealed through genome and transcriptome analysis of the ubiquitous bovine parasite Trypanosoma (Megatrypanum) theileri.</title>
        <authorList>
            <person name="Kelly S."/>
            <person name="Ivens A."/>
            <person name="Mott A."/>
            <person name="O'Neill E."/>
            <person name="Emms D."/>
            <person name="Macleod O."/>
            <person name="Voorheis P."/>
            <person name="Matthews J."/>
            <person name="Matthews K."/>
            <person name="Carrington M."/>
        </authorList>
    </citation>
    <scope>NUCLEOTIDE SEQUENCE [LARGE SCALE GENOMIC DNA]</scope>
    <source>
        <strain evidence="4">Edinburgh</strain>
    </source>
</reference>
<proteinExistence type="predicted"/>
<protein>
    <recommendedName>
        <fullName evidence="3">RRM domain-containing protein</fullName>
    </recommendedName>
</protein>
<accession>A0A1X0NV88</accession>